<evidence type="ECO:0000313" key="4">
    <source>
        <dbReference type="Proteomes" id="UP001267710"/>
    </source>
</evidence>
<evidence type="ECO:0000256" key="1">
    <source>
        <dbReference type="SAM" id="Phobius"/>
    </source>
</evidence>
<organism evidence="3 4">
    <name type="scientific">Paracidovorax wautersii</name>
    <dbReference type="NCBI Taxonomy" id="1177982"/>
    <lineage>
        <taxon>Bacteria</taxon>
        <taxon>Pseudomonadati</taxon>
        <taxon>Pseudomonadota</taxon>
        <taxon>Betaproteobacteria</taxon>
        <taxon>Burkholderiales</taxon>
        <taxon>Comamonadaceae</taxon>
        <taxon>Paracidovorax</taxon>
    </lineage>
</organism>
<accession>A0ABU1I706</accession>
<keyword evidence="1" id="KW-0472">Membrane</keyword>
<sequence>MVWTLAFAPLIGKALAWVLAHALHATAYAAETALGSGRYFWVPLLLNIGLCVTDEKRLAKAGVDTQRLGSAFLVPVYLFKRAALLGHQPPAYFIVWVVCFAAALLGTLA</sequence>
<keyword evidence="1" id="KW-1133">Transmembrane helix</keyword>
<keyword evidence="4" id="KW-1185">Reference proteome</keyword>
<gene>
    <name evidence="3" type="ORF">QE399_000685</name>
</gene>
<evidence type="ECO:0000256" key="2">
    <source>
        <dbReference type="SAM" id="SignalP"/>
    </source>
</evidence>
<protein>
    <submittedName>
        <fullName evidence="3">Uncharacterized protein</fullName>
    </submittedName>
</protein>
<dbReference type="Proteomes" id="UP001267710">
    <property type="component" value="Unassembled WGS sequence"/>
</dbReference>
<keyword evidence="1" id="KW-0812">Transmembrane</keyword>
<name>A0ABU1I706_9BURK</name>
<comment type="caution">
    <text evidence="3">The sequence shown here is derived from an EMBL/GenBank/DDBJ whole genome shotgun (WGS) entry which is preliminary data.</text>
</comment>
<reference evidence="3 4" key="1">
    <citation type="submission" date="2023-08" db="EMBL/GenBank/DDBJ databases">
        <title>Functional and genomic diversity of the sorghum phyllosphere microbiome.</title>
        <authorList>
            <person name="Shade A."/>
        </authorList>
    </citation>
    <scope>NUCLEOTIDE SEQUENCE [LARGE SCALE GENOMIC DNA]</scope>
    <source>
        <strain evidence="3 4">SORGH_AS_0335</strain>
    </source>
</reference>
<feature type="transmembrane region" description="Helical" evidence="1">
    <location>
        <begin position="90"/>
        <end position="108"/>
    </location>
</feature>
<proteinExistence type="predicted"/>
<keyword evidence="2" id="KW-0732">Signal</keyword>
<feature type="signal peptide" evidence="2">
    <location>
        <begin position="1"/>
        <end position="29"/>
    </location>
</feature>
<evidence type="ECO:0000313" key="3">
    <source>
        <dbReference type="EMBL" id="MDR6212996.1"/>
    </source>
</evidence>
<dbReference type="RefSeq" id="WP_309826122.1">
    <property type="nucleotide sequence ID" value="NZ_JAVIZX010000001.1"/>
</dbReference>
<dbReference type="EMBL" id="JAVIZX010000001">
    <property type="protein sequence ID" value="MDR6212996.1"/>
    <property type="molecule type" value="Genomic_DNA"/>
</dbReference>
<feature type="chain" id="PRO_5045881838" evidence="2">
    <location>
        <begin position="30"/>
        <end position="109"/>
    </location>
</feature>